<comment type="caution">
    <text evidence="4">The sequence shown here is derived from an EMBL/GenBank/DDBJ whole genome shotgun (WGS) entry which is preliminary data.</text>
</comment>
<dbReference type="OrthoDB" id="731210at2759"/>
<dbReference type="GO" id="GO:0003723">
    <property type="term" value="F:RNA binding"/>
    <property type="evidence" value="ECO:0007669"/>
    <property type="project" value="InterPro"/>
</dbReference>
<dbReference type="PANTHER" id="PTHR24015">
    <property type="entry name" value="OS07G0578800 PROTEIN-RELATED"/>
    <property type="match status" value="1"/>
</dbReference>
<feature type="repeat" description="PPR" evidence="2">
    <location>
        <begin position="250"/>
        <end position="284"/>
    </location>
</feature>
<dbReference type="Proteomes" id="UP000886520">
    <property type="component" value="Chromosome 10"/>
</dbReference>
<dbReference type="InterPro" id="IPR002885">
    <property type="entry name" value="PPR_rpt"/>
</dbReference>
<dbReference type="Gene3D" id="1.25.40.10">
    <property type="entry name" value="Tetratricopeptide repeat domain"/>
    <property type="match status" value="5"/>
</dbReference>
<dbReference type="GO" id="GO:0009451">
    <property type="term" value="P:RNA modification"/>
    <property type="evidence" value="ECO:0007669"/>
    <property type="project" value="InterPro"/>
</dbReference>
<feature type="repeat" description="PPR" evidence="2">
    <location>
        <begin position="454"/>
        <end position="488"/>
    </location>
</feature>
<dbReference type="InterPro" id="IPR046960">
    <property type="entry name" value="PPR_At4g14850-like_plant"/>
</dbReference>
<dbReference type="NCBIfam" id="TIGR00756">
    <property type="entry name" value="PPR"/>
    <property type="match status" value="5"/>
</dbReference>
<dbReference type="AlphaFoldDB" id="A0A9D4UWG2"/>
<feature type="region of interest" description="Disordered" evidence="3">
    <location>
        <begin position="44"/>
        <end position="73"/>
    </location>
</feature>
<gene>
    <name evidence="4" type="ORF">GOP47_0010993</name>
</gene>
<evidence type="ECO:0000313" key="4">
    <source>
        <dbReference type="EMBL" id="KAI5075032.1"/>
    </source>
</evidence>
<dbReference type="EMBL" id="JABFUD020000010">
    <property type="protein sequence ID" value="KAI5075032.1"/>
    <property type="molecule type" value="Genomic_DNA"/>
</dbReference>
<protein>
    <recommendedName>
        <fullName evidence="6">Pentatricopeptide repeat-containing protein</fullName>
    </recommendedName>
</protein>
<dbReference type="PROSITE" id="PS51375">
    <property type="entry name" value="PPR"/>
    <property type="match status" value="6"/>
</dbReference>
<dbReference type="FunFam" id="1.25.40.10:FF:000344">
    <property type="entry name" value="Pentatricopeptide repeat-containing protein"/>
    <property type="match status" value="2"/>
</dbReference>
<feature type="repeat" description="PPR" evidence="2">
    <location>
        <begin position="84"/>
        <end position="118"/>
    </location>
</feature>
<evidence type="ECO:0000256" key="2">
    <source>
        <dbReference type="PROSITE-ProRule" id="PRU00708"/>
    </source>
</evidence>
<accession>A0A9D4UWG2</accession>
<evidence type="ECO:0000256" key="1">
    <source>
        <dbReference type="ARBA" id="ARBA00022737"/>
    </source>
</evidence>
<dbReference type="Pfam" id="PF01535">
    <property type="entry name" value="PPR"/>
    <property type="match status" value="2"/>
</dbReference>
<dbReference type="Pfam" id="PF13041">
    <property type="entry name" value="PPR_2"/>
    <property type="match status" value="5"/>
</dbReference>
<feature type="repeat" description="PPR" evidence="2">
    <location>
        <begin position="352"/>
        <end position="386"/>
    </location>
</feature>
<dbReference type="InterPro" id="IPR011990">
    <property type="entry name" value="TPR-like_helical_dom_sf"/>
</dbReference>
<reference evidence="4" key="1">
    <citation type="submission" date="2021-01" db="EMBL/GenBank/DDBJ databases">
        <title>Adiantum capillus-veneris genome.</title>
        <authorList>
            <person name="Fang Y."/>
            <person name="Liao Q."/>
        </authorList>
    </citation>
    <scope>NUCLEOTIDE SEQUENCE</scope>
    <source>
        <strain evidence="4">H3</strain>
        <tissue evidence="4">Leaf</tissue>
    </source>
</reference>
<proteinExistence type="predicted"/>
<feature type="repeat" description="PPR" evidence="2">
    <location>
        <begin position="148"/>
        <end position="182"/>
    </location>
</feature>
<dbReference type="PANTHER" id="PTHR24015:SF548">
    <property type="entry name" value="OS08G0340900 PROTEIN"/>
    <property type="match status" value="1"/>
</dbReference>
<dbReference type="SUPFAM" id="SSF48452">
    <property type="entry name" value="TPR-like"/>
    <property type="match status" value="1"/>
</dbReference>
<evidence type="ECO:0008006" key="6">
    <source>
        <dbReference type="Google" id="ProtNLM"/>
    </source>
</evidence>
<name>A0A9D4UWG2_ADICA</name>
<feature type="repeat" description="PPR" evidence="2">
    <location>
        <begin position="556"/>
        <end position="590"/>
    </location>
</feature>
<keyword evidence="1" id="KW-0677">Repeat</keyword>
<evidence type="ECO:0000313" key="5">
    <source>
        <dbReference type="Proteomes" id="UP000886520"/>
    </source>
</evidence>
<evidence type="ECO:0000256" key="3">
    <source>
        <dbReference type="SAM" id="MobiDB-lite"/>
    </source>
</evidence>
<organism evidence="4 5">
    <name type="scientific">Adiantum capillus-veneris</name>
    <name type="common">Maidenhair fern</name>
    <dbReference type="NCBI Taxonomy" id="13818"/>
    <lineage>
        <taxon>Eukaryota</taxon>
        <taxon>Viridiplantae</taxon>
        <taxon>Streptophyta</taxon>
        <taxon>Embryophyta</taxon>
        <taxon>Tracheophyta</taxon>
        <taxon>Polypodiopsida</taxon>
        <taxon>Polypodiidae</taxon>
        <taxon>Polypodiales</taxon>
        <taxon>Pteridineae</taxon>
        <taxon>Pteridaceae</taxon>
        <taxon>Vittarioideae</taxon>
        <taxon>Adiantum</taxon>
    </lineage>
</organism>
<keyword evidence="5" id="KW-1185">Reference proteome</keyword>
<dbReference type="FunFam" id="1.25.40.10:FF:000090">
    <property type="entry name" value="Pentatricopeptide repeat-containing protein, chloroplastic"/>
    <property type="match status" value="1"/>
</dbReference>
<sequence>MAGGLLQPWDVGLFPEGGQLQGYYDSNGSRAIPALKSRFKHRLLEDPPSSNVGRSPISGFGQPRSSTSKLYEKSTGKRHLGSHDSAAFTALLRACTKKKDLSQGMRIHDVIQQRGLLKECSDGLVIFYAKCDQLSKAKELLYIHQCKTVFPWNALIVAYARKDEGYNAFNVFRHMQEQGLSPNAVTYSGILKACGCMRAVDKGQQFHDEIVRQGLLAKDIVLGNALVDMYVKCGALLKAHRVLKELPSRDVVSWNTLISGYAQNGQGEQALTCFEQMQEEDLTPNEVTFTCILKVCGMLEASKKGEWIHDQISKQGLLRDNITLATALIDMYAKCGALAKAKQVLEELPDRDTITWNALIVGYTRQGQGEEALECYERMQNEGLSPDAVTFSGIVKACGSIGALEKGGQIHQEISRRGVLQNNVVVGNALVGMYVNCRALEKAKSVLQELPQQDVVTWNTYMAGLVQEGRSEQVLTSFDTMQGQGLSPTPVTLTCILKACGLLGAVDRGKQIHDEISRQGLLCDNVMLGTAVVDMYAKCGALAKAAQVLEDLPFRDTVTWNALIAGYAQQGLCDQVLECFMRMQDEHCLPDAVTFACALSACNHLGLLEDGFTFFEEMSTKYGIKQGIEHYTCMIDLFGRTGHLDKAVKMIQVLPSHDDSAVWSALLDACIKWGDVNVGKWALKRAVLVDESDAAAYVLMANLQGSTDLPVDAM</sequence>